<evidence type="ECO:0000313" key="4">
    <source>
        <dbReference type="EMBL" id="MBB6052528.1"/>
    </source>
</evidence>
<dbReference type="Pfam" id="PF20580">
    <property type="entry name" value="DUF6784"/>
    <property type="match status" value="1"/>
</dbReference>
<keyword evidence="1" id="KW-0472">Membrane</keyword>
<dbReference type="EMBL" id="JACHGW010000004">
    <property type="protein sequence ID" value="MBB6052528.1"/>
    <property type="molecule type" value="Genomic_DNA"/>
</dbReference>
<proteinExistence type="predicted"/>
<feature type="transmembrane region" description="Helical" evidence="1">
    <location>
        <begin position="526"/>
        <end position="548"/>
    </location>
</feature>
<comment type="caution">
    <text evidence="4">The sequence shown here is derived from an EMBL/GenBank/DDBJ whole genome shotgun (WGS) entry which is preliminary data.</text>
</comment>
<accession>A0A7W9SUZ8</accession>
<organism evidence="4 5">
    <name type="scientific">Armatimonas rosea</name>
    <dbReference type="NCBI Taxonomy" id="685828"/>
    <lineage>
        <taxon>Bacteria</taxon>
        <taxon>Bacillati</taxon>
        <taxon>Armatimonadota</taxon>
        <taxon>Armatimonadia</taxon>
        <taxon>Armatimonadales</taxon>
        <taxon>Armatimonadaceae</taxon>
        <taxon>Armatimonas</taxon>
    </lineage>
</organism>
<evidence type="ECO:0000256" key="1">
    <source>
        <dbReference type="SAM" id="Phobius"/>
    </source>
</evidence>
<feature type="transmembrane region" description="Helical" evidence="1">
    <location>
        <begin position="138"/>
        <end position="159"/>
    </location>
</feature>
<dbReference type="InterPro" id="IPR046712">
    <property type="entry name" value="DUF6785"/>
</dbReference>
<evidence type="ECO:0000313" key="5">
    <source>
        <dbReference type="Proteomes" id="UP000520814"/>
    </source>
</evidence>
<reference evidence="4 5" key="1">
    <citation type="submission" date="2020-08" db="EMBL/GenBank/DDBJ databases">
        <title>Genomic Encyclopedia of Type Strains, Phase IV (KMG-IV): sequencing the most valuable type-strain genomes for metagenomic binning, comparative biology and taxonomic classification.</title>
        <authorList>
            <person name="Goeker M."/>
        </authorList>
    </citation>
    <scope>NUCLEOTIDE SEQUENCE [LARGE SCALE GENOMIC DNA]</scope>
    <source>
        <strain evidence="4 5">DSM 23562</strain>
    </source>
</reference>
<feature type="transmembrane region" description="Helical" evidence="1">
    <location>
        <begin position="5"/>
        <end position="21"/>
    </location>
</feature>
<feature type="domain" description="DUF6785" evidence="3">
    <location>
        <begin position="21"/>
        <end position="320"/>
    </location>
</feature>
<gene>
    <name evidence="4" type="ORF">HNQ39_004349</name>
</gene>
<evidence type="ECO:0000259" key="3">
    <source>
        <dbReference type="Pfam" id="PF20581"/>
    </source>
</evidence>
<feature type="domain" description="DUF6784" evidence="2">
    <location>
        <begin position="500"/>
        <end position="596"/>
    </location>
</feature>
<dbReference type="Pfam" id="PF20581">
    <property type="entry name" value="DUF6785"/>
    <property type="match status" value="2"/>
</dbReference>
<feature type="transmembrane region" description="Helical" evidence="1">
    <location>
        <begin position="62"/>
        <end position="84"/>
    </location>
</feature>
<name>A0A7W9SUZ8_ARMRO</name>
<dbReference type="AlphaFoldDB" id="A0A7W9SUZ8"/>
<feature type="transmembrane region" description="Helical" evidence="1">
    <location>
        <begin position="192"/>
        <end position="213"/>
    </location>
</feature>
<feature type="transmembrane region" description="Helical" evidence="1">
    <location>
        <begin position="319"/>
        <end position="338"/>
    </location>
</feature>
<feature type="domain" description="DUF6785" evidence="3">
    <location>
        <begin position="324"/>
        <end position="462"/>
    </location>
</feature>
<feature type="transmembrane region" description="Helical" evidence="1">
    <location>
        <begin position="568"/>
        <end position="586"/>
    </location>
</feature>
<keyword evidence="5" id="KW-1185">Reference proteome</keyword>
<evidence type="ECO:0000259" key="2">
    <source>
        <dbReference type="Pfam" id="PF20580"/>
    </source>
</evidence>
<dbReference type="RefSeq" id="WP_184201723.1">
    <property type="nucleotide sequence ID" value="NZ_JACHGW010000004.1"/>
</dbReference>
<feature type="transmembrane region" description="Helical" evidence="1">
    <location>
        <begin position="27"/>
        <end position="50"/>
    </location>
</feature>
<dbReference type="Proteomes" id="UP000520814">
    <property type="component" value="Unassembled WGS sequence"/>
</dbReference>
<feature type="transmembrane region" description="Helical" evidence="1">
    <location>
        <begin position="496"/>
        <end position="514"/>
    </location>
</feature>
<feature type="transmembrane region" description="Helical" evidence="1">
    <location>
        <begin position="434"/>
        <end position="453"/>
    </location>
</feature>
<keyword evidence="1" id="KW-0812">Transmembrane</keyword>
<feature type="transmembrane region" description="Helical" evidence="1">
    <location>
        <begin position="344"/>
        <end position="362"/>
    </location>
</feature>
<feature type="transmembrane region" description="Helical" evidence="1">
    <location>
        <begin position="246"/>
        <end position="272"/>
    </location>
</feature>
<keyword evidence="1" id="KW-1133">Transmembrane helix</keyword>
<sequence length="599" mass="65484">MRARVWAMILMVQGGLLWWTADSEIARSVYLLCYSLMLPTVLYLLLGGALRRLLALDTREWLFGYAVLTATLPIVGFGGMRFLLPGMGYLAYSAPTMPQWASYLPVLASLPVLHDPAAIEGFFKGRSAVPWSAWAVPIAFWSTYLLLLHGLWLGLAAALHRHWIREEKLTFPVAALPLELSQSQFALLRQPLFWLGVSVPVVLQSLLVLHEWYPTVPAIQLKVADYRDMLFPSPPWSSIPSFGVSFYPMAVGLAYLMPSSVSLSCLVFWVLIRLAYPLGTFFGLEAAGQGAARFPYPLEQSAGAWLMSAGMTFWAGRRLLPTSALVCVVLAAALLWGMGTPPTMALLAVVAYAGYVLAGARARAEAGGVWTFAPLTWTPGRVAFELSGAPRLEPRSLAALGLSDLVHIDIRGQSLPYLMEALKLTDAQGVSPRLLLRAVGVFSLTALAFGWLFSLPHFYELGAATAKSNVYVVTKTQIGMKEMHQLASRAPGFDRAGLGGMAFGALFVALLGFLRVRFMGFPLHPVGYILGTTLTMNAFFLPTLFAWLAKTLALRYGGSVAHKTALGFFVGLTLGDIGIQTFWTLFGRVFNLPIYQFLT</sequence>
<dbReference type="InterPro" id="IPR046711">
    <property type="entry name" value="DUF6784"/>
</dbReference>
<protein>
    <submittedName>
        <fullName evidence="4">Uncharacterized protein</fullName>
    </submittedName>
</protein>